<sequence>MADEGGFHHDGEATMLSLENMVFENTPVRLAIMSTQHAQAGADCEPPLVEVQDERRTLFLLSSLECLELALALLKAADQLMEEHQGDGAVNPEIRSLVGEIFDGIARVGSAAEFEESIACAETTGPRPAMPGWGGSRCPTSARSRRM</sequence>
<organism evidence="2">
    <name type="scientific">metagenome</name>
    <dbReference type="NCBI Taxonomy" id="256318"/>
    <lineage>
        <taxon>unclassified sequences</taxon>
        <taxon>metagenomes</taxon>
    </lineage>
</organism>
<protein>
    <submittedName>
        <fullName evidence="2">Uncharacterized protein</fullName>
    </submittedName>
</protein>
<name>A0A2P2CA91_9ZZZZ</name>
<evidence type="ECO:0000256" key="1">
    <source>
        <dbReference type="SAM" id="MobiDB-lite"/>
    </source>
</evidence>
<accession>A0A2P2CA91</accession>
<dbReference type="EMBL" id="CZKA01000050">
    <property type="protein sequence ID" value="CUR58924.1"/>
    <property type="molecule type" value="Genomic_DNA"/>
</dbReference>
<proteinExistence type="predicted"/>
<reference evidence="2" key="1">
    <citation type="submission" date="2015-08" db="EMBL/GenBank/DDBJ databases">
        <authorList>
            <person name="Babu N.S."/>
            <person name="Beckwith C.J."/>
            <person name="Beseler K.G."/>
            <person name="Brison A."/>
            <person name="Carone J.V."/>
            <person name="Caskin T.P."/>
            <person name="Diamond M."/>
            <person name="Durham M.E."/>
            <person name="Foxe J.M."/>
            <person name="Go M."/>
            <person name="Henderson B.A."/>
            <person name="Jones I.B."/>
            <person name="McGettigan J.A."/>
            <person name="Micheletti S.J."/>
            <person name="Nasrallah M.E."/>
            <person name="Ortiz D."/>
            <person name="Piller C.R."/>
            <person name="Privatt S.R."/>
            <person name="Schneider S.L."/>
            <person name="Sharp S."/>
            <person name="Smith T.C."/>
            <person name="Stanton J.D."/>
            <person name="Ullery H.E."/>
            <person name="Wilson R.J."/>
            <person name="Serrano M.G."/>
            <person name="Buck G."/>
            <person name="Lee V."/>
            <person name="Wang Y."/>
            <person name="Carvalho R."/>
            <person name="Voegtly L."/>
            <person name="Shi R."/>
            <person name="Duckworth R."/>
            <person name="Johnson A."/>
            <person name="Loviza R."/>
            <person name="Walstead R."/>
            <person name="Shah Z."/>
            <person name="Kiflezghi M."/>
            <person name="Wade K."/>
            <person name="Ball S.L."/>
            <person name="Bradley K.W."/>
            <person name="Asai D.J."/>
            <person name="Bowman C.A."/>
            <person name="Russell D.A."/>
            <person name="Pope W.H."/>
            <person name="Jacobs-Sera D."/>
            <person name="Hendrix R.W."/>
            <person name="Hatfull G.F."/>
        </authorList>
    </citation>
    <scope>NUCLEOTIDE SEQUENCE</scope>
</reference>
<dbReference type="AlphaFoldDB" id="A0A2P2CA91"/>
<feature type="region of interest" description="Disordered" evidence="1">
    <location>
        <begin position="123"/>
        <end position="147"/>
    </location>
</feature>
<feature type="compositionally biased region" description="Polar residues" evidence="1">
    <location>
        <begin position="138"/>
        <end position="147"/>
    </location>
</feature>
<gene>
    <name evidence="2" type="ORF">NOCA2540112</name>
</gene>
<evidence type="ECO:0000313" key="2">
    <source>
        <dbReference type="EMBL" id="CUR58924.1"/>
    </source>
</evidence>